<organism evidence="1 2">
    <name type="scientific">Labrys monachus</name>
    <dbReference type="NCBI Taxonomy" id="217067"/>
    <lineage>
        <taxon>Bacteria</taxon>
        <taxon>Pseudomonadati</taxon>
        <taxon>Pseudomonadota</taxon>
        <taxon>Alphaproteobacteria</taxon>
        <taxon>Hyphomicrobiales</taxon>
        <taxon>Xanthobacteraceae</taxon>
        <taxon>Labrys</taxon>
    </lineage>
</organism>
<evidence type="ECO:0000313" key="2">
    <source>
        <dbReference type="Proteomes" id="UP001237448"/>
    </source>
</evidence>
<protein>
    <recommendedName>
        <fullName evidence="3">Reverse transcriptase domain-containing protein</fullName>
    </recommendedName>
</protein>
<sequence>MRSPRFSLREKELQDLFRPSALKRTWREDIRTKLRERMLPDPIENLDFHVDLDNNCRRISAEICGGTYRPQQPIRVLVEKSKGICRQIALPTVDDSLVLQRLSDALFHSIRGKAPSPSAYFEPDQTRFRGRRFDGPDYGSFAAWLKFKDKIYDMIEVNKFIVVTDIANYYDCIGYVLLRNVISSYISASEATLDLLIFTLDGMLWQPDYMPRVDIGLPQIDLDAPRILAHCFLYDLDAYVTKKGVSYTRYMDDIKLGVWSISEGKSLLRDIDIILHTRHVRLNSGKTIILSATEAIRYFCVDENRRIDKFERYIDRKITGGKPLVKIAYLLSKIIKQIVIRGHFKDGWGEKIVKRLFGLAKIAKANLPLAPLRQILKDRPGCRQAVLDYLASRPLTKKWLDLLRSYIEDPEIVDDAAIIKAAGTIVDMTSTGRRYEAVEIRGISRSIARRGNFGFYAAIWLLSKYGAPGVILSLIEDGYDVWRNDRQFGRMVAGMYPLFLRTKYFDRFETLLTSVSNSGVEEVLDFHRQLSDTLRGAGRIRSILRAKNSSRASGITHSKFLMLISVFHNNLINNKQKEMLVKIHSKAFLDRRYRKLALRSLPPALRVF</sequence>
<reference evidence="1 2" key="1">
    <citation type="submission" date="2023-07" db="EMBL/GenBank/DDBJ databases">
        <title>Genomic Encyclopedia of Type Strains, Phase IV (KMG-IV): sequencing the most valuable type-strain genomes for metagenomic binning, comparative biology and taxonomic classification.</title>
        <authorList>
            <person name="Goeker M."/>
        </authorList>
    </citation>
    <scope>NUCLEOTIDE SEQUENCE [LARGE SCALE GENOMIC DNA]</scope>
    <source>
        <strain evidence="1 2">DSM 5896</strain>
    </source>
</reference>
<comment type="caution">
    <text evidence="1">The sequence shown here is derived from an EMBL/GenBank/DDBJ whole genome shotgun (WGS) entry which is preliminary data.</text>
</comment>
<dbReference type="RefSeq" id="WP_307424819.1">
    <property type="nucleotide sequence ID" value="NZ_JAUSVK010000001.1"/>
</dbReference>
<name>A0ABU0FCJ0_9HYPH</name>
<dbReference type="CDD" id="cd01646">
    <property type="entry name" value="RT_Bac_retron_I"/>
    <property type="match status" value="1"/>
</dbReference>
<accession>A0ABU0FCJ0</accession>
<proteinExistence type="predicted"/>
<keyword evidence="2" id="KW-1185">Reference proteome</keyword>
<evidence type="ECO:0000313" key="1">
    <source>
        <dbReference type="EMBL" id="MDQ0391844.1"/>
    </source>
</evidence>
<gene>
    <name evidence="1" type="ORF">J3R73_001636</name>
</gene>
<dbReference type="Proteomes" id="UP001237448">
    <property type="component" value="Unassembled WGS sequence"/>
</dbReference>
<dbReference type="EMBL" id="JAUSVK010000001">
    <property type="protein sequence ID" value="MDQ0391844.1"/>
    <property type="molecule type" value="Genomic_DNA"/>
</dbReference>
<evidence type="ECO:0008006" key="3">
    <source>
        <dbReference type="Google" id="ProtNLM"/>
    </source>
</evidence>